<evidence type="ECO:0000256" key="8">
    <source>
        <dbReference type="ARBA" id="ARBA00022884"/>
    </source>
</evidence>
<dbReference type="AlphaFoldDB" id="A0A017RXG2"/>
<evidence type="ECO:0000256" key="6">
    <source>
        <dbReference type="ARBA" id="ARBA00022801"/>
    </source>
</evidence>
<keyword evidence="5 10" id="KW-0547">Nucleotide-binding</keyword>
<dbReference type="PROSITE" id="PS51721">
    <property type="entry name" value="G_CP"/>
    <property type="match status" value="1"/>
</dbReference>
<evidence type="ECO:0000259" key="11">
    <source>
        <dbReference type="PROSITE" id="PS50936"/>
    </source>
</evidence>
<dbReference type="GO" id="GO:0046872">
    <property type="term" value="F:metal ion binding"/>
    <property type="evidence" value="ECO:0007669"/>
    <property type="project" value="UniProtKB-KW"/>
</dbReference>
<gene>
    <name evidence="10" type="primary">rsgA</name>
    <name evidence="13" type="ORF">Q428_03125</name>
</gene>
<dbReference type="InterPro" id="IPR031944">
    <property type="entry name" value="RsgA_N"/>
</dbReference>
<dbReference type="OrthoDB" id="9809485at2"/>
<organism evidence="13 14">
    <name type="scientific">Fervidicella metallireducens AeB</name>
    <dbReference type="NCBI Taxonomy" id="1403537"/>
    <lineage>
        <taxon>Bacteria</taxon>
        <taxon>Bacillati</taxon>
        <taxon>Bacillota</taxon>
        <taxon>Clostridia</taxon>
        <taxon>Eubacteriales</taxon>
        <taxon>Clostridiaceae</taxon>
        <taxon>Fervidicella</taxon>
    </lineage>
</organism>
<evidence type="ECO:0000313" key="13">
    <source>
        <dbReference type="EMBL" id="EYE89281.1"/>
    </source>
</evidence>
<dbReference type="GO" id="GO:0005737">
    <property type="term" value="C:cytoplasm"/>
    <property type="evidence" value="ECO:0007669"/>
    <property type="project" value="UniProtKB-SubCell"/>
</dbReference>
<feature type="binding site" evidence="10">
    <location>
        <begin position="113"/>
        <end position="116"/>
    </location>
    <ligand>
        <name>GTP</name>
        <dbReference type="ChEBI" id="CHEBI:37565"/>
    </ligand>
</feature>
<dbReference type="GO" id="GO:0003924">
    <property type="term" value="F:GTPase activity"/>
    <property type="evidence" value="ECO:0007669"/>
    <property type="project" value="UniProtKB-UniRule"/>
</dbReference>
<dbReference type="GO" id="GO:0019843">
    <property type="term" value="F:rRNA binding"/>
    <property type="evidence" value="ECO:0007669"/>
    <property type="project" value="UniProtKB-KW"/>
</dbReference>
<dbReference type="Pfam" id="PF03193">
    <property type="entry name" value="RsgA_GTPase"/>
    <property type="match status" value="1"/>
</dbReference>
<keyword evidence="9 10" id="KW-0342">GTP-binding</keyword>
<feature type="domain" description="CP-type G" evidence="12">
    <location>
        <begin position="64"/>
        <end position="222"/>
    </location>
</feature>
<evidence type="ECO:0000256" key="9">
    <source>
        <dbReference type="ARBA" id="ARBA00023134"/>
    </source>
</evidence>
<dbReference type="EMBL" id="AZQP01000006">
    <property type="protein sequence ID" value="EYE89281.1"/>
    <property type="molecule type" value="Genomic_DNA"/>
</dbReference>
<dbReference type="Pfam" id="PF16745">
    <property type="entry name" value="RsgA_N"/>
    <property type="match status" value="1"/>
</dbReference>
<feature type="binding site" evidence="10">
    <location>
        <position position="251"/>
    </location>
    <ligand>
        <name>Zn(2+)</name>
        <dbReference type="ChEBI" id="CHEBI:29105"/>
    </ligand>
</feature>
<dbReference type="SUPFAM" id="SSF52540">
    <property type="entry name" value="P-loop containing nucleoside triphosphate hydrolases"/>
    <property type="match status" value="1"/>
</dbReference>
<dbReference type="InterPro" id="IPR004881">
    <property type="entry name" value="Ribosome_biogen_GTPase_RsgA"/>
</dbReference>
<dbReference type="EC" id="3.6.1.-" evidence="10"/>
<feature type="binding site" evidence="10">
    <location>
        <begin position="164"/>
        <end position="172"/>
    </location>
    <ligand>
        <name>GTP</name>
        <dbReference type="ChEBI" id="CHEBI:37565"/>
    </ligand>
</feature>
<proteinExistence type="inferred from homology"/>
<dbReference type="GO" id="GO:0042274">
    <property type="term" value="P:ribosomal small subunit biogenesis"/>
    <property type="evidence" value="ECO:0007669"/>
    <property type="project" value="UniProtKB-UniRule"/>
</dbReference>
<evidence type="ECO:0000256" key="5">
    <source>
        <dbReference type="ARBA" id="ARBA00022741"/>
    </source>
</evidence>
<dbReference type="Gene3D" id="1.10.40.50">
    <property type="entry name" value="Probable gtpase engc, domain 3"/>
    <property type="match status" value="1"/>
</dbReference>
<name>A0A017RXG2_9CLOT</name>
<dbReference type="STRING" id="1403537.Q428_03125"/>
<evidence type="ECO:0000256" key="1">
    <source>
        <dbReference type="ARBA" id="ARBA00022490"/>
    </source>
</evidence>
<dbReference type="SUPFAM" id="SSF50249">
    <property type="entry name" value="Nucleic acid-binding proteins"/>
    <property type="match status" value="1"/>
</dbReference>
<dbReference type="PANTHER" id="PTHR32120">
    <property type="entry name" value="SMALL RIBOSOMAL SUBUNIT BIOGENESIS GTPASE RSGA"/>
    <property type="match status" value="1"/>
</dbReference>
<comment type="subunit">
    <text evidence="10">Monomer. Associates with 30S ribosomal subunit, binds 16S rRNA.</text>
</comment>
<dbReference type="GO" id="GO:0005525">
    <property type="term" value="F:GTP binding"/>
    <property type="evidence" value="ECO:0007669"/>
    <property type="project" value="UniProtKB-UniRule"/>
</dbReference>
<evidence type="ECO:0000256" key="2">
    <source>
        <dbReference type="ARBA" id="ARBA00022517"/>
    </source>
</evidence>
<keyword evidence="1 10" id="KW-0963">Cytoplasm</keyword>
<comment type="caution">
    <text evidence="13">The sequence shown here is derived from an EMBL/GenBank/DDBJ whole genome shotgun (WGS) entry which is preliminary data.</text>
</comment>
<evidence type="ECO:0000256" key="10">
    <source>
        <dbReference type="HAMAP-Rule" id="MF_01820"/>
    </source>
</evidence>
<dbReference type="InterPro" id="IPR027417">
    <property type="entry name" value="P-loop_NTPase"/>
</dbReference>
<dbReference type="Gene3D" id="3.40.50.300">
    <property type="entry name" value="P-loop containing nucleotide triphosphate hydrolases"/>
    <property type="match status" value="1"/>
</dbReference>
<evidence type="ECO:0000256" key="7">
    <source>
        <dbReference type="ARBA" id="ARBA00022833"/>
    </source>
</evidence>
<keyword evidence="8 10" id="KW-0694">RNA-binding</keyword>
<feature type="binding site" evidence="10">
    <location>
        <position position="246"/>
    </location>
    <ligand>
        <name>Zn(2+)</name>
        <dbReference type="ChEBI" id="CHEBI:29105"/>
    </ligand>
</feature>
<keyword evidence="2 10" id="KW-0690">Ribosome biogenesis</keyword>
<feature type="binding site" evidence="10">
    <location>
        <position position="253"/>
    </location>
    <ligand>
        <name>Zn(2+)</name>
        <dbReference type="ChEBI" id="CHEBI:29105"/>
    </ligand>
</feature>
<dbReference type="CDD" id="cd01854">
    <property type="entry name" value="YjeQ_EngC"/>
    <property type="match status" value="1"/>
</dbReference>
<reference evidence="13 14" key="1">
    <citation type="journal article" date="2014" name="Genome Announc.">
        <title>Draft Genome Sequence of Fervidicella metallireducens Strain AeBT, an Iron-Reducing Thermoanaerobe from the Great Artesian Basin.</title>
        <authorList>
            <person name="Patel B.K."/>
        </authorList>
    </citation>
    <scope>NUCLEOTIDE SEQUENCE [LARGE SCALE GENOMIC DNA]</scope>
    <source>
        <strain evidence="13 14">AeB</strain>
    </source>
</reference>
<evidence type="ECO:0000256" key="3">
    <source>
        <dbReference type="ARBA" id="ARBA00022723"/>
    </source>
</evidence>
<evidence type="ECO:0000256" key="4">
    <source>
        <dbReference type="ARBA" id="ARBA00022730"/>
    </source>
</evidence>
<protein>
    <recommendedName>
        <fullName evidence="10">Small ribosomal subunit biogenesis GTPase RsgA</fullName>
        <ecNumber evidence="10">3.6.1.-</ecNumber>
    </recommendedName>
</protein>
<keyword evidence="14" id="KW-1185">Reference proteome</keyword>
<dbReference type="PANTHER" id="PTHR32120:SF11">
    <property type="entry name" value="SMALL RIBOSOMAL SUBUNIT BIOGENESIS GTPASE RSGA 1, MITOCHONDRIAL-RELATED"/>
    <property type="match status" value="1"/>
</dbReference>
<dbReference type="Gene3D" id="2.40.50.140">
    <property type="entry name" value="Nucleic acid-binding proteins"/>
    <property type="match status" value="1"/>
</dbReference>
<dbReference type="InterPro" id="IPR030378">
    <property type="entry name" value="G_CP_dom"/>
</dbReference>
<comment type="cofactor">
    <cofactor evidence="10">
        <name>Zn(2+)</name>
        <dbReference type="ChEBI" id="CHEBI:29105"/>
    </cofactor>
    <text evidence="10">Binds 1 zinc ion per subunit.</text>
</comment>
<feature type="binding site" evidence="10">
    <location>
        <position position="259"/>
    </location>
    <ligand>
        <name>Zn(2+)</name>
        <dbReference type="ChEBI" id="CHEBI:29105"/>
    </ligand>
</feature>
<dbReference type="RefSeq" id="WP_035378061.1">
    <property type="nucleotide sequence ID" value="NZ_AZQP01000006.1"/>
</dbReference>
<keyword evidence="6 10" id="KW-0378">Hydrolase</keyword>
<accession>A0A017RXG2</accession>
<dbReference type="InterPro" id="IPR010914">
    <property type="entry name" value="RsgA_GTPase_dom"/>
</dbReference>
<dbReference type="InterPro" id="IPR012340">
    <property type="entry name" value="NA-bd_OB-fold"/>
</dbReference>
<evidence type="ECO:0000259" key="12">
    <source>
        <dbReference type="PROSITE" id="PS51721"/>
    </source>
</evidence>
<dbReference type="NCBIfam" id="TIGR00157">
    <property type="entry name" value="ribosome small subunit-dependent GTPase A"/>
    <property type="match status" value="1"/>
</dbReference>
<keyword evidence="4 10" id="KW-0699">rRNA-binding</keyword>
<keyword evidence="3 10" id="KW-0479">Metal-binding</keyword>
<dbReference type="Proteomes" id="UP000019681">
    <property type="component" value="Unassembled WGS sequence"/>
</dbReference>
<comment type="function">
    <text evidence="10">One of several proteins that assist in the late maturation steps of the functional core of the 30S ribosomal subunit. Helps release RbfA from mature subunits. May play a role in the assembly of ribosomal proteins into the subunit. Circularly permuted GTPase that catalyzes slow GTP hydrolysis, GTPase activity is stimulated by the 30S ribosomal subunit.</text>
</comment>
<feature type="domain" description="EngC GTPase" evidence="11">
    <location>
        <begin position="73"/>
        <end position="220"/>
    </location>
</feature>
<comment type="subcellular location">
    <subcellularLocation>
        <location evidence="10">Cytoplasm</location>
    </subcellularLocation>
</comment>
<sequence>MQEGIIIKGIGGFYYVEIANGSIIECKARGKFRKENISPIVGDKVKIELLDNEHGVIVEINPRKNQLIRPVVANVEQAIVVFSLKNPDLSFTLLDKLLLFIEHHGVEAIICLNKADLDEANIFAKVKEIYERVGYKVIKTNGKTGEGIDTLKELLKNKISVFAGPSGVGKSTLFNKVQDKVKMETSEISKRIGRGRHTTRHAELIEIDKNTFIVDTPGFSSIDLSFLEPEELQYTFKEFSDYFGTCKFSSCIHDKEIGCSIKNAVTDGLISNERYNAYVEILKELKENRRTRK</sequence>
<keyword evidence="7 10" id="KW-0862">Zinc</keyword>
<dbReference type="CDD" id="cd04466">
    <property type="entry name" value="S1_YloQ_GTPase"/>
    <property type="match status" value="1"/>
</dbReference>
<comment type="similarity">
    <text evidence="10">Belongs to the TRAFAC class YlqF/YawG GTPase family. RsgA subfamily.</text>
</comment>
<dbReference type="PROSITE" id="PS50936">
    <property type="entry name" value="ENGC_GTPASE"/>
    <property type="match status" value="1"/>
</dbReference>
<evidence type="ECO:0000313" key="14">
    <source>
        <dbReference type="Proteomes" id="UP000019681"/>
    </source>
</evidence>
<dbReference type="HAMAP" id="MF_01820">
    <property type="entry name" value="GTPase_RsgA"/>
    <property type="match status" value="1"/>
</dbReference>